<protein>
    <submittedName>
        <fullName evidence="3">Uncharacterized protein</fullName>
    </submittedName>
</protein>
<feature type="region of interest" description="Disordered" evidence="1">
    <location>
        <begin position="173"/>
        <end position="192"/>
    </location>
</feature>
<dbReference type="AlphaFoldDB" id="Q08NU2"/>
<evidence type="ECO:0000313" key="3">
    <source>
        <dbReference type="EMBL" id="EAU62152.1"/>
    </source>
</evidence>
<sequence>MLTLLLTVVLSGTAPASVEGWAGKACPAPTKEPDSNVEFKAGLEARATCLKKAMNQAIDRVLLPLRKKDATAFKQWMGLQADYNRWMADACAAVEEANWVDLASGERSMGTGYGGTEQECLQRQYAWRGFYADAWARGDGKALSAALEAYAQQAPKAQERLRQYQAQAQAAAAQAPAQVEQSDTPSQKLSREDWKAYNGRLERAASAPKALAERQCALVPKASPSCAESFRASLVTQLDFSNALGASGGP</sequence>
<feature type="compositionally biased region" description="Polar residues" evidence="1">
    <location>
        <begin position="179"/>
        <end position="188"/>
    </location>
</feature>
<gene>
    <name evidence="2" type="ordered locus">STAUR_4098</name>
    <name evidence="3" type="ORF">STIAU_1918</name>
</gene>
<dbReference type="EMBL" id="CP002271">
    <property type="protein sequence ID" value="ADO71882.1"/>
    <property type="molecule type" value="Genomic_DNA"/>
</dbReference>
<dbReference type="eggNOG" id="ENOG5030TMG">
    <property type="taxonomic scope" value="Bacteria"/>
</dbReference>
<dbReference type="Proteomes" id="UP000001351">
    <property type="component" value="Chromosome"/>
</dbReference>
<dbReference type="KEGG" id="sur:STAUR_4098"/>
<evidence type="ECO:0000313" key="4">
    <source>
        <dbReference type="Proteomes" id="UP000001351"/>
    </source>
</evidence>
<organism evidence="3 5">
    <name type="scientific">Stigmatella aurantiaca (strain DW4/3-1)</name>
    <dbReference type="NCBI Taxonomy" id="378806"/>
    <lineage>
        <taxon>Bacteria</taxon>
        <taxon>Pseudomonadati</taxon>
        <taxon>Myxococcota</taxon>
        <taxon>Myxococcia</taxon>
        <taxon>Myxococcales</taxon>
        <taxon>Cystobacterineae</taxon>
        <taxon>Archangiaceae</taxon>
        <taxon>Stigmatella</taxon>
    </lineage>
</organism>
<evidence type="ECO:0000313" key="2">
    <source>
        <dbReference type="EMBL" id="ADO71882.1"/>
    </source>
</evidence>
<dbReference type="EMBL" id="AAMD01000266">
    <property type="protein sequence ID" value="EAU62152.1"/>
    <property type="molecule type" value="Genomic_DNA"/>
</dbReference>
<reference evidence="3 5" key="1">
    <citation type="submission" date="2006-04" db="EMBL/GenBank/DDBJ databases">
        <authorList>
            <person name="Nierman W.C."/>
        </authorList>
    </citation>
    <scope>NUCLEOTIDE SEQUENCE [LARGE SCALE GENOMIC DNA]</scope>
    <source>
        <strain evidence="3 5">DW4/3-1</strain>
    </source>
</reference>
<keyword evidence="4" id="KW-1185">Reference proteome</keyword>
<evidence type="ECO:0000313" key="5">
    <source>
        <dbReference type="Proteomes" id="UP000032702"/>
    </source>
</evidence>
<dbReference type="HOGENOM" id="CLU_1110864_0_0_7"/>
<name>Q08NU2_STIAD</name>
<proteinExistence type="predicted"/>
<dbReference type="RefSeq" id="WP_002619535.1">
    <property type="nucleotide sequence ID" value="NC_014623.1"/>
</dbReference>
<reference evidence="2 4" key="2">
    <citation type="journal article" date="2011" name="Mol. Biol. Evol.">
        <title>Comparative genomic analysis of fruiting body formation in Myxococcales.</title>
        <authorList>
            <person name="Huntley S."/>
            <person name="Hamann N."/>
            <person name="Wegener-Feldbrugge S."/>
            <person name="Treuner-Lange A."/>
            <person name="Kube M."/>
            <person name="Reinhardt R."/>
            <person name="Klages S."/>
            <person name="Muller R."/>
            <person name="Ronning C.M."/>
            <person name="Nierman W.C."/>
            <person name="Sogaard-Andersen L."/>
        </authorList>
    </citation>
    <scope>NUCLEOTIDE SEQUENCE [LARGE SCALE GENOMIC DNA]</scope>
    <source>
        <strain evidence="2 4">DW4/3-1</strain>
    </source>
</reference>
<dbReference type="Proteomes" id="UP000032702">
    <property type="component" value="Unassembled WGS sequence"/>
</dbReference>
<accession>Q08NU2</accession>
<evidence type="ECO:0000256" key="1">
    <source>
        <dbReference type="SAM" id="MobiDB-lite"/>
    </source>
</evidence>
<dbReference type="OrthoDB" id="5524599at2"/>